<name>A0AA88KNQ5_NAELO</name>
<organism evidence="6 7">
    <name type="scientific">Naegleria lovaniensis</name>
    <name type="common">Amoeba</name>
    <dbReference type="NCBI Taxonomy" id="51637"/>
    <lineage>
        <taxon>Eukaryota</taxon>
        <taxon>Discoba</taxon>
        <taxon>Heterolobosea</taxon>
        <taxon>Tetramitia</taxon>
        <taxon>Eutetramitia</taxon>
        <taxon>Vahlkampfiidae</taxon>
        <taxon>Naegleria</taxon>
    </lineage>
</organism>
<comment type="caution">
    <text evidence="6">The sequence shown here is derived from an EMBL/GenBank/DDBJ whole genome shotgun (WGS) entry which is preliminary data.</text>
</comment>
<dbReference type="GO" id="GO:0005576">
    <property type="term" value="C:extracellular region"/>
    <property type="evidence" value="ECO:0007669"/>
    <property type="project" value="UniProtKB-SubCell"/>
</dbReference>
<dbReference type="InterPro" id="IPR031420">
    <property type="entry name" value="UPF0669"/>
</dbReference>
<evidence type="ECO:0000256" key="2">
    <source>
        <dbReference type="ARBA" id="ARBA00008960"/>
    </source>
</evidence>
<evidence type="ECO:0000256" key="1">
    <source>
        <dbReference type="ARBA" id="ARBA00004613"/>
    </source>
</evidence>
<evidence type="ECO:0000256" key="3">
    <source>
        <dbReference type="ARBA" id="ARBA00022525"/>
    </source>
</evidence>
<keyword evidence="5" id="KW-0325">Glycoprotein</keyword>
<comment type="similarity">
    <text evidence="2">Belongs to the UPF0669 family.</text>
</comment>
<protein>
    <submittedName>
        <fullName evidence="6">Uncharacterized protein</fullName>
    </submittedName>
</protein>
<evidence type="ECO:0000313" key="7">
    <source>
        <dbReference type="Proteomes" id="UP000816034"/>
    </source>
</evidence>
<evidence type="ECO:0000256" key="5">
    <source>
        <dbReference type="ARBA" id="ARBA00023180"/>
    </source>
</evidence>
<reference evidence="6 7" key="1">
    <citation type="journal article" date="2018" name="BMC Genomics">
        <title>The genome of Naegleria lovaniensis, the basis for a comparative approach to unravel pathogenicity factors of the human pathogenic amoeba N. fowleri.</title>
        <authorList>
            <person name="Liechti N."/>
            <person name="Schurch N."/>
            <person name="Bruggmann R."/>
            <person name="Wittwer M."/>
        </authorList>
    </citation>
    <scope>NUCLEOTIDE SEQUENCE [LARGE SCALE GENOMIC DNA]</scope>
    <source>
        <strain evidence="6 7">ATCC 30569</strain>
    </source>
</reference>
<dbReference type="PANTHER" id="PTHR31703:SF2">
    <property type="entry name" value="UPF0669 PROTEIN C6ORF120"/>
    <property type="match status" value="1"/>
</dbReference>
<sequence>MNGTVQGNAIQYYYITNIPDLVSSNSSLSFIVTPISGDADVYVSTTRLPDINDPMSYQWSSTVQSGTDTVTINKQSAGYKAGGPYYIAVHGYQKPALFSILVLNSDLPTFISESLPQNVFVDSNQFLYFTYVANSAGYFSISVNALFGDPNLYVSTTDSKPGPNNAQWKKESIGDDYIFINAPSPATYYIAVTGRDHERTQSNLQISSLSTQGLVADGLRVYDKIPSSGKTYFKFFVATPADSIQFTCNKLSFFGDPDIYISKTNEYPSKTSYDWKEEGSGTSTITISDSAQLSGWFYIGIVDDSFFDVDYFLLITTTFANARLSNGVPITKGLLANKVDYYIFYVEANTQGGQTELDVIVTPRSGQELIVYGSSTFRNPSETSHDLEGVLVGGSIVLHKDNSPAGPYYISVTSLSNTNYTITATTKNSYIELIDSVEYSSTVGSKKQKVFVFPIANNDVDVGISLTSMSGDADMYISINEDVSKNKYDWHSMSASRSEFIHIPANAAQRHSSQFTGRLFIAVYGYNAATFSIVAYSQGNTIELESGVPVSGVLEKSGDSQYYKYYQSNPGSLTFNLQPGYESHDPDIYVSRTNPKPGPQDYDEHGITLGDDIISITNAQPGNYFIGVYTFSPNTSYVLVVSSNYMNLGSYGVPLLDTVPKGQFRYYYTSVVPGEYGVVGGVTLIEGQTRLYVSNKTDHPSESSYTYADTNYPGNLISVNPSSEMNLDGAISAEWVYAVYGVEDSTYFIHSSYMAYQAELKLGLPTIGESECCEKGSLFLYHTPFTADKDYYVYVNSLTGDRAFTAVYIDQDHTHPNASNYKWSAQGNEDLFVKLNANELVRNKPLYINVFSYRGLARYHVTVEQSGAPIFLTSDSPNKVFAYPDQQDFFRVFSVKNSAGLTAILESCTDNTAMPFYVSNINSQPNPTNNSYVSVANGPFSQLITTNKSETSTFYFIGTSKLTTSNIYTIYATTGSDKRPKPKNNGILTEGPLISTSSKRILVPTIQDDSDTSTYMYFVYKRVLSAKEDPNQVNMQTICAITNGEATLTGQIFLPIDRPDVVFYDVPVRSSERYIINVIAVNHVNGLSRAYQPLYFGIDNTNSLSDGQSLISFTNQSIPCAQFTFASEPLGQGITLSFIVTPFSGDVDLYIAQSPPASPNNFVLKSSNHGFDVISFSNQDPKYFNGPYYVGVCGVVNNDLTEFSILGVKTGTAIKLKDGQPQLVSTKALDSSYFTYQLEGNNDFTLTVSPISGDPDAYMSTDTQPTSYNHMWGSDTSSVEVIKVKTTDNGFKPNSIYYISTLAFGSDAMYSIVATRNDSISTIMHGVSVGGRVQVAESSYYKFKLTHQASVTITVNPLNAVGDPDIFVSTDDNNQYPSPSQHNFVARSKSVDSLVIKPTDAGWKIGWYYIAVRGYGADTEFELTVMSSDEVTILEDGMPISLAPSTSDGLRAEMFCSQTNSHPDRNKYDFVGENTGSEILATIPESSKIGWYYCAVHTLASGTLTMTAFTNQRPRLLLDSTMNTNNYVRSNYYVYFVYNLPPYSNLTDVNILAYMNYGDADIYVSKNNSRPTISNYDWRSFSLDIENLVIPKEQIGPNVRELYIGVHGFSNAVFDMIVYGMDRVLELTENSPIVGVAEMGTYKRYKFNLENQGKLKLDLSVLSAYPSDADLYVSMEPYPSKEHHTWKSKNFGDDTLEIDGAIPGTYYISVYASPVTETKFSLSVSTLYSYVYDGGQIMDTINVNAVRHYKIFVPTEAEQVIIATTNLNGQTRMYLNTNDTFPTLQNYMLSSDTQRRGNGILVTKVGNPNIFATGVWSLSIYGVVPSSFYLSFQTVRGVLRSGVPRSGLTTPL</sequence>
<dbReference type="Gene3D" id="2.60.120.380">
    <property type="match status" value="8"/>
</dbReference>
<accession>A0AA88KNQ5</accession>
<comment type="subcellular location">
    <subcellularLocation>
        <location evidence="1">Secreted</location>
    </subcellularLocation>
</comment>
<dbReference type="EMBL" id="PYSW02000009">
    <property type="protein sequence ID" value="KAG2388673.1"/>
    <property type="molecule type" value="Genomic_DNA"/>
</dbReference>
<keyword evidence="4" id="KW-0732">Signal</keyword>
<dbReference type="Proteomes" id="UP000816034">
    <property type="component" value="Unassembled WGS sequence"/>
</dbReference>
<keyword evidence="7" id="KW-1185">Reference proteome</keyword>
<evidence type="ECO:0000313" key="6">
    <source>
        <dbReference type="EMBL" id="KAG2388673.1"/>
    </source>
</evidence>
<keyword evidence="3" id="KW-0964">Secreted</keyword>
<dbReference type="SUPFAM" id="SSF89260">
    <property type="entry name" value="Collagen-binding domain"/>
    <property type="match status" value="2"/>
</dbReference>
<evidence type="ECO:0000256" key="4">
    <source>
        <dbReference type="ARBA" id="ARBA00022729"/>
    </source>
</evidence>
<dbReference type="GeneID" id="68092574"/>
<dbReference type="PANTHER" id="PTHR31703">
    <property type="entry name" value="UPF0669 PROTEIN C6ORF120"/>
    <property type="match status" value="1"/>
</dbReference>
<proteinExistence type="inferred from homology"/>
<gene>
    <name evidence="6" type="ORF">C9374_000112</name>
</gene>
<dbReference type="RefSeq" id="XP_044552665.1">
    <property type="nucleotide sequence ID" value="XM_044686827.1"/>
</dbReference>